<dbReference type="GO" id="GO:0097361">
    <property type="term" value="C:cytosolic [4Fe-4S] assembly targeting complex"/>
    <property type="evidence" value="ECO:0007669"/>
    <property type="project" value="UniProtKB-UniRule"/>
</dbReference>
<comment type="caution">
    <text evidence="7">The sequence shown here is derived from an EMBL/GenBank/DDBJ whole genome shotgun (WGS) entry which is preliminary data.</text>
</comment>
<accession>A0A8T1XSE6</accession>
<evidence type="ECO:0000313" key="7">
    <source>
        <dbReference type="EMBL" id="KAG7537028.1"/>
    </source>
</evidence>
<reference evidence="7 8" key="1">
    <citation type="submission" date="2020-12" db="EMBL/GenBank/DDBJ databases">
        <title>Concerted genomic and epigenomic changes stabilize Arabidopsis allopolyploids.</title>
        <authorList>
            <person name="Chen Z."/>
        </authorList>
    </citation>
    <scope>NUCLEOTIDE SEQUENCE [LARGE SCALE GENOMIC DNA]</scope>
    <source>
        <strain evidence="7">As9502</strain>
        <tissue evidence="7">Leaf</tissue>
    </source>
</reference>
<dbReference type="GO" id="GO:0006281">
    <property type="term" value="P:DNA repair"/>
    <property type="evidence" value="ECO:0007669"/>
    <property type="project" value="UniProtKB-UniRule"/>
</dbReference>
<evidence type="ECO:0000256" key="3">
    <source>
        <dbReference type="ARBA" id="ARBA00023242"/>
    </source>
</evidence>
<protein>
    <recommendedName>
        <fullName evidence="4">MMS19 nucleotide excision repair protein</fullName>
    </recommendedName>
</protein>
<evidence type="ECO:0000256" key="4">
    <source>
        <dbReference type="RuleBase" id="RU367072"/>
    </source>
</evidence>
<keyword evidence="4" id="KW-0234">DNA repair</keyword>
<dbReference type="EMBL" id="JAEFBJ010000013">
    <property type="protein sequence ID" value="KAG7537028.1"/>
    <property type="molecule type" value="Genomic_DNA"/>
</dbReference>
<keyword evidence="2" id="KW-0677">Repeat</keyword>
<comment type="similarity">
    <text evidence="4">Belongs to the MET18/MMS19 family.</text>
</comment>
<feature type="domain" description="MMS19 C-terminal" evidence="5">
    <location>
        <begin position="689"/>
        <end position="1083"/>
    </location>
</feature>
<dbReference type="GO" id="GO:0005634">
    <property type="term" value="C:nucleus"/>
    <property type="evidence" value="ECO:0007669"/>
    <property type="project" value="UniProtKB-SubCell"/>
</dbReference>
<dbReference type="PANTHER" id="PTHR12891:SF0">
    <property type="entry name" value="MMS19 NUCLEOTIDE EXCISION REPAIR PROTEIN HOMOLOG"/>
    <property type="match status" value="1"/>
</dbReference>
<organism evidence="7 8">
    <name type="scientific">Arabidopsis suecica</name>
    <name type="common">Swedish thale-cress</name>
    <name type="synonym">Cardaminopsis suecica</name>
    <dbReference type="NCBI Taxonomy" id="45249"/>
    <lineage>
        <taxon>Eukaryota</taxon>
        <taxon>Viridiplantae</taxon>
        <taxon>Streptophyta</taxon>
        <taxon>Embryophyta</taxon>
        <taxon>Tracheophyta</taxon>
        <taxon>Spermatophyta</taxon>
        <taxon>Magnoliopsida</taxon>
        <taxon>eudicotyledons</taxon>
        <taxon>Gunneridae</taxon>
        <taxon>Pentapetalae</taxon>
        <taxon>rosids</taxon>
        <taxon>malvids</taxon>
        <taxon>Brassicales</taxon>
        <taxon>Brassicaceae</taxon>
        <taxon>Camelineae</taxon>
        <taxon>Arabidopsis</taxon>
    </lineage>
</organism>
<dbReference type="PANTHER" id="PTHR12891">
    <property type="entry name" value="DNA REPAIR/TRANSCRIPTION PROTEIN MET18/MMS19"/>
    <property type="match status" value="1"/>
</dbReference>
<proteinExistence type="inferred from homology"/>
<dbReference type="AlphaFoldDB" id="A0A8T1XSE6"/>
<evidence type="ECO:0000259" key="6">
    <source>
        <dbReference type="Pfam" id="PF14500"/>
    </source>
</evidence>
<keyword evidence="8" id="KW-1185">Reference proteome</keyword>
<dbReference type="GO" id="GO:0016226">
    <property type="term" value="P:iron-sulfur cluster assembly"/>
    <property type="evidence" value="ECO:0007669"/>
    <property type="project" value="UniProtKB-UniRule"/>
</dbReference>
<evidence type="ECO:0000256" key="1">
    <source>
        <dbReference type="ARBA" id="ARBA00004123"/>
    </source>
</evidence>
<keyword evidence="3 4" id="KW-0539">Nucleus</keyword>
<comment type="subcellular location">
    <subcellularLocation>
        <location evidence="1 4">Nucleus</location>
    </subcellularLocation>
</comment>
<dbReference type="OrthoDB" id="342900at2759"/>
<evidence type="ECO:0000313" key="8">
    <source>
        <dbReference type="Proteomes" id="UP000694251"/>
    </source>
</evidence>
<sequence>MVEPNQLTQHLETFVDITRSPTQQDDSLKAIASSLENDSLSINQLVREMEMYLTTTDNVVRARGILLLAEILDCLKAKPLNDTIVHTLVGFFTEKLADWRAVRGALVGCLALMKRKDVAGVVTDIDAQAMAKSMIQNVQVQALALHERKLGFELLECLLQQHSEAIATMGNLLVYATCEAIDGEKDPQCLVIVFHLIELLAQLFPSPSGPLASDASDLFEVIGCYFPLHFTHTKDDEANIRREDLSRGLLLAISSTPFFEPYAIPLLLEKLSSSLPVAKVDSLKCLKDCAMKYGVDRMKKHYGGLWSALKDTFYSSTGTHLSFAPESLTSPGFEMNEIHREAVSLLQMLVKQDISFLGFVVDDIGINMVFDTISRYSQFKEMPDTSKLEVLVISQILSVSAKASVQSCNIIFQAIFFRLMNTLGIVEKTSIGNVVQNGNSTVSTRLYHGGLHLCIELLAASKDLILGFEESSPTPGYAQESWFSMVKSFSVPLIQVFTSAVLSSNDDSVTDVYFGVKGLLTMGIFWGGSSPISRSEFEKILMTLTSIITAKSGKTVVWELALKALVCIGSFIDRYHESDKAMSFMSIVVDNLVSLACSSYCGLPYQMILEATSEVCSTGPKYVEKMVQGLEEAFCSSLSDFYVNGNFKSIDNCSQLLGCLTNKLLPSVAEIDGLEKLLVHFAISMWNQIETSGVFSCDFNGREFVEAAMTTMRQVVGIALVDSQNSIIQKAYSVVSSSTLPAMESIPLTFVALEGLQRDLSSRDELILSLFASVIIAASPAASIPDAKSLVHLLLVSLLKGYIPAAQALGSMVNKLCSGSGGTNTSRDCSLEEACAIIFHADFASGKNISSNGSTKIMFGSETTLSKICLGYCGPLDLQTRTITGLAWIGKGLLMRGYERVNEIALVLVECLKSTNCSGHALHPSAMKHAADAFSTLISDSEVCLNRKFHAVIRPLYKQRFFSTIVPILESLIMNSQTPLSRTMLHVALAHVISNVPVTVILDNTKKLQPLILEGLSVLSLDSVEKETVFSLLLVLSGTLTDTKGQQSASDNAHIIIKCLIKLTSYPHLMVVRETAIQCLVALLELPHRRIYPFRREVLQAIEKSLDDPKRRVREEAIRCRQAWASITSTSNPP</sequence>
<dbReference type="GO" id="GO:0051604">
    <property type="term" value="P:protein maturation"/>
    <property type="evidence" value="ECO:0007669"/>
    <property type="project" value="UniProtKB-UniRule"/>
</dbReference>
<evidence type="ECO:0000256" key="2">
    <source>
        <dbReference type="ARBA" id="ARBA00022737"/>
    </source>
</evidence>
<comment type="function">
    <text evidence="4">Key component of the cytosolic iron-sulfur protein assembly (CIA) complex, a multiprotein complex that mediates the incorporation of iron-sulfur cluster into apoproteins specifically involved in DNA metabolism and genomic integrity. In the CIA complex, MMS19 acts as an adapter between early-acting CIA components and a subset of cellular target iron-sulfur proteins.</text>
</comment>
<keyword evidence="4" id="KW-0227">DNA damage</keyword>
<dbReference type="Proteomes" id="UP000694251">
    <property type="component" value="Chromosome 13"/>
</dbReference>
<name>A0A8T1XSE6_ARASU</name>
<gene>
    <name evidence="7" type="ORF">ISN44_As13g009560</name>
</gene>
<dbReference type="Pfam" id="PF14500">
    <property type="entry name" value="MMS19_N"/>
    <property type="match status" value="1"/>
</dbReference>
<dbReference type="FunFam" id="1.25.10.10:FF:000707">
    <property type="entry name" value="MMS19 nucleotide excision repair protein-like protein"/>
    <property type="match status" value="1"/>
</dbReference>
<dbReference type="InterPro" id="IPR039920">
    <property type="entry name" value="MMS19"/>
</dbReference>
<dbReference type="Pfam" id="PF12460">
    <property type="entry name" value="MMS19_C"/>
    <property type="match status" value="1"/>
</dbReference>
<evidence type="ECO:0000259" key="5">
    <source>
        <dbReference type="Pfam" id="PF12460"/>
    </source>
</evidence>
<dbReference type="InterPro" id="IPR029240">
    <property type="entry name" value="MMS19_N"/>
</dbReference>
<dbReference type="InterPro" id="IPR024687">
    <property type="entry name" value="MMS19_C"/>
</dbReference>
<feature type="domain" description="MMS19 N-terminal" evidence="6">
    <location>
        <begin position="46"/>
        <end position="313"/>
    </location>
</feature>